<dbReference type="Proteomes" id="UP000253664">
    <property type="component" value="Unassembled WGS sequence"/>
</dbReference>
<dbReference type="AlphaFoldDB" id="A0A367L032"/>
<evidence type="ECO:0000313" key="2">
    <source>
        <dbReference type="Proteomes" id="UP000253664"/>
    </source>
</evidence>
<dbReference type="EMBL" id="LKCN02000024">
    <property type="protein sequence ID" value="RCI07771.1"/>
    <property type="molecule type" value="Genomic_DNA"/>
</dbReference>
<comment type="caution">
    <text evidence="1">The sequence shown here is derived from an EMBL/GenBank/DDBJ whole genome shotgun (WGS) entry which is preliminary data.</text>
</comment>
<name>A0A367L032_9HYPO</name>
<proteinExistence type="predicted"/>
<organism evidence="1 2">
    <name type="scientific">Ophiocordyceps polyrhachis-furcata BCC 54312</name>
    <dbReference type="NCBI Taxonomy" id="1330021"/>
    <lineage>
        <taxon>Eukaryota</taxon>
        <taxon>Fungi</taxon>
        <taxon>Dikarya</taxon>
        <taxon>Ascomycota</taxon>
        <taxon>Pezizomycotina</taxon>
        <taxon>Sordariomycetes</taxon>
        <taxon>Hypocreomycetidae</taxon>
        <taxon>Hypocreales</taxon>
        <taxon>Ophiocordycipitaceae</taxon>
        <taxon>Ophiocordyceps</taxon>
    </lineage>
</organism>
<keyword evidence="2" id="KW-1185">Reference proteome</keyword>
<reference evidence="1 2" key="1">
    <citation type="journal article" date="2015" name="BMC Genomics">
        <title>Insights from the genome of Ophiocordyceps polyrhachis-furcata to pathogenicity and host specificity in insect fungi.</title>
        <authorList>
            <person name="Wichadakul D."/>
            <person name="Kobmoo N."/>
            <person name="Ingsriswang S."/>
            <person name="Tangphatsornruang S."/>
            <person name="Chantasingh D."/>
            <person name="Luangsa-ard J.J."/>
            <person name="Eurwilaichitr L."/>
        </authorList>
    </citation>
    <scope>NUCLEOTIDE SEQUENCE [LARGE SCALE GENOMIC DNA]</scope>
    <source>
        <strain evidence="1 2">BCC 54312</strain>
    </source>
</reference>
<sequence length="84" mass="8872">MAAPTTFELTNQGRSGYNVVRGSGSGSNGGSNDVGIVRKKLQSFGSGLAWHSIEELGLRGEEERRRGRVKGDIDGGFIGIDFAS</sequence>
<accession>A0A367L032</accession>
<evidence type="ECO:0000313" key="1">
    <source>
        <dbReference type="EMBL" id="RCI07771.1"/>
    </source>
</evidence>
<gene>
    <name evidence="1" type="ORF">L249_5723</name>
</gene>
<protein>
    <submittedName>
        <fullName evidence="1">Uncharacterized protein</fullName>
    </submittedName>
</protein>